<evidence type="ECO:0000313" key="1">
    <source>
        <dbReference type="EMBL" id="RRR77558.1"/>
    </source>
</evidence>
<protein>
    <submittedName>
        <fullName evidence="1">Uncharacterized protein</fullName>
    </submittedName>
</protein>
<evidence type="ECO:0000313" key="2">
    <source>
        <dbReference type="Proteomes" id="UP000280307"/>
    </source>
</evidence>
<dbReference type="EMBL" id="RSAS01000056">
    <property type="protein sequence ID" value="RRR77558.1"/>
    <property type="molecule type" value="Genomic_DNA"/>
</dbReference>
<reference evidence="1 2" key="1">
    <citation type="submission" date="2018-12" db="EMBL/GenBank/DDBJ databases">
        <title>Genome Sequence of Candidatus Viridilinea halotolerans isolated from saline sulfide-rich spring.</title>
        <authorList>
            <person name="Grouzdev D.S."/>
            <person name="Burganskaya E.I."/>
            <person name="Krutkina M.S."/>
            <person name="Sukhacheva M.V."/>
            <person name="Gorlenko V.M."/>
        </authorList>
    </citation>
    <scope>NUCLEOTIDE SEQUENCE [LARGE SCALE GENOMIC DNA]</scope>
    <source>
        <strain evidence="1">Chok-6</strain>
    </source>
</reference>
<proteinExistence type="predicted"/>
<comment type="caution">
    <text evidence="1">The sequence shown here is derived from an EMBL/GenBank/DDBJ whole genome shotgun (WGS) entry which is preliminary data.</text>
</comment>
<organism evidence="1 2">
    <name type="scientific">Candidatus Viridilinea halotolerans</name>
    <dbReference type="NCBI Taxonomy" id="2491704"/>
    <lineage>
        <taxon>Bacteria</taxon>
        <taxon>Bacillati</taxon>
        <taxon>Chloroflexota</taxon>
        <taxon>Chloroflexia</taxon>
        <taxon>Chloroflexales</taxon>
        <taxon>Chloroflexineae</taxon>
        <taxon>Oscillochloridaceae</taxon>
        <taxon>Candidatus Viridilinea</taxon>
    </lineage>
</organism>
<sequence length="87" mass="9989">MSEKRRTGPLGWNQLTPEQIIDLLVKELYGPVSILGSQLKRLTDDDDPISEEEYEEIFAHMHHAVNHLSTTVVQLKRYSEGQKRNSA</sequence>
<dbReference type="Proteomes" id="UP000280307">
    <property type="component" value="Unassembled WGS sequence"/>
</dbReference>
<gene>
    <name evidence="1" type="ORF">EI684_01355</name>
</gene>
<dbReference type="AlphaFoldDB" id="A0A426UAH7"/>
<accession>A0A426UAH7</accession>
<name>A0A426UAH7_9CHLR</name>